<feature type="transmembrane region" description="Helical" evidence="1">
    <location>
        <begin position="180"/>
        <end position="199"/>
    </location>
</feature>
<comment type="caution">
    <text evidence="3">The sequence shown here is derived from an EMBL/GenBank/DDBJ whole genome shotgun (WGS) entry which is preliminary data.</text>
</comment>
<evidence type="ECO:0000256" key="1">
    <source>
        <dbReference type="SAM" id="Phobius"/>
    </source>
</evidence>
<evidence type="ECO:0000259" key="2">
    <source>
        <dbReference type="Pfam" id="PF14342"/>
    </source>
</evidence>
<evidence type="ECO:0000313" key="4">
    <source>
        <dbReference type="Proteomes" id="UP001597111"/>
    </source>
</evidence>
<protein>
    <submittedName>
        <fullName evidence="3">DUF4396 domain-containing protein</fullName>
    </submittedName>
</protein>
<feature type="transmembrane region" description="Helical" evidence="1">
    <location>
        <begin position="47"/>
        <end position="67"/>
    </location>
</feature>
<keyword evidence="1" id="KW-0472">Membrane</keyword>
<dbReference type="EMBL" id="JBHUDH010000092">
    <property type="protein sequence ID" value="MFD1526377.1"/>
    <property type="molecule type" value="Genomic_DNA"/>
</dbReference>
<proteinExistence type="predicted"/>
<keyword evidence="1" id="KW-0812">Transmembrane</keyword>
<feature type="domain" description="DUF4396" evidence="2">
    <location>
        <begin position="80"/>
        <end position="209"/>
    </location>
</feature>
<evidence type="ECO:0000313" key="3">
    <source>
        <dbReference type="EMBL" id="MFD1526377.1"/>
    </source>
</evidence>
<accession>A0ABD6B6Q7</accession>
<feature type="transmembrane region" description="Helical" evidence="1">
    <location>
        <begin position="114"/>
        <end position="135"/>
    </location>
</feature>
<reference evidence="3 4" key="1">
    <citation type="journal article" date="2019" name="Int. J. Syst. Evol. Microbiol.">
        <title>The Global Catalogue of Microorganisms (GCM) 10K type strain sequencing project: providing services to taxonomists for standard genome sequencing and annotation.</title>
        <authorList>
            <consortium name="The Broad Institute Genomics Platform"/>
            <consortium name="The Broad Institute Genome Sequencing Center for Infectious Disease"/>
            <person name="Wu L."/>
            <person name="Ma J."/>
        </authorList>
    </citation>
    <scope>NUCLEOTIDE SEQUENCE [LARGE SCALE GENOMIC DNA]</scope>
    <source>
        <strain evidence="3 4">CGMCC 1.12285</strain>
    </source>
</reference>
<feature type="transmembrane region" description="Helical" evidence="1">
    <location>
        <begin position="88"/>
        <end position="108"/>
    </location>
</feature>
<organism evidence="3 4">
    <name type="scientific">Halolamina salina</name>
    <dbReference type="NCBI Taxonomy" id="1220023"/>
    <lineage>
        <taxon>Archaea</taxon>
        <taxon>Methanobacteriati</taxon>
        <taxon>Methanobacteriota</taxon>
        <taxon>Stenosarchaea group</taxon>
        <taxon>Halobacteria</taxon>
        <taxon>Halobacteriales</taxon>
        <taxon>Haloferacaceae</taxon>
    </lineage>
</organism>
<gene>
    <name evidence="3" type="ORF">ACFR9S_08695</name>
</gene>
<keyword evidence="4" id="KW-1185">Reference proteome</keyword>
<dbReference type="AlphaFoldDB" id="A0ABD6B6Q7"/>
<dbReference type="Pfam" id="PF14342">
    <property type="entry name" value="DUF4396"/>
    <property type="match status" value="1"/>
</dbReference>
<name>A0ABD6B6Q7_9EURY</name>
<keyword evidence="1" id="KW-1133">Transmembrane helix</keyword>
<dbReference type="RefSeq" id="WP_379732261.1">
    <property type="nucleotide sequence ID" value="NZ_JBHSWZ010000248.1"/>
</dbReference>
<dbReference type="Proteomes" id="UP001597111">
    <property type="component" value="Unassembled WGS sequence"/>
</dbReference>
<dbReference type="InterPro" id="IPR025509">
    <property type="entry name" value="DUF4396"/>
</dbReference>
<feature type="transmembrane region" description="Helical" evidence="1">
    <location>
        <begin position="12"/>
        <end position="32"/>
    </location>
</feature>
<sequence>MSLQQAFHELVTLELVLAWLAVSLVSVGVLWVDLRRNNEALPSMMKLVWTLTVLYSAVLGLAVYWYSGRTQIPEDSFLRRGMRSTAHCYSGCGVGEVLGVTLAAGILLLSTLGVAATTFAFAYTFGVAFTVGPLLQEGVGLREALTDAVYSESGSIVAMETVAIGSDIYLAGESTMGEPVFWASLAVSLSLGFLAAYPVNLGLLRLGVKEGMGDPSEM</sequence>